<protein>
    <submittedName>
        <fullName evidence="3">Uncharacterized protein</fullName>
    </submittedName>
</protein>
<proteinExistence type="predicted"/>
<evidence type="ECO:0000313" key="4">
    <source>
        <dbReference type="Proteomes" id="UP000570514"/>
    </source>
</evidence>
<feature type="chain" id="PRO_5032271372" evidence="2">
    <location>
        <begin position="21"/>
        <end position="116"/>
    </location>
</feature>
<name>A0A846MYU8_9PROT</name>
<keyword evidence="2" id="KW-0732">Signal</keyword>
<dbReference type="RefSeq" id="WP_167082952.1">
    <property type="nucleotide sequence ID" value="NZ_BAAADC010000001.1"/>
</dbReference>
<gene>
    <name evidence="3" type="ORF">FHS83_002126</name>
</gene>
<evidence type="ECO:0000313" key="3">
    <source>
        <dbReference type="EMBL" id="NIK88808.1"/>
    </source>
</evidence>
<comment type="caution">
    <text evidence="3">The sequence shown here is derived from an EMBL/GenBank/DDBJ whole genome shotgun (WGS) entry which is preliminary data.</text>
</comment>
<evidence type="ECO:0000256" key="1">
    <source>
        <dbReference type="SAM" id="MobiDB-lite"/>
    </source>
</evidence>
<organism evidence="3 4">
    <name type="scientific">Rhizomicrobium palustre</name>
    <dbReference type="NCBI Taxonomy" id="189966"/>
    <lineage>
        <taxon>Bacteria</taxon>
        <taxon>Pseudomonadati</taxon>
        <taxon>Pseudomonadota</taxon>
        <taxon>Alphaproteobacteria</taxon>
        <taxon>Micropepsales</taxon>
        <taxon>Micropepsaceae</taxon>
        <taxon>Rhizomicrobium</taxon>
    </lineage>
</organism>
<feature type="region of interest" description="Disordered" evidence="1">
    <location>
        <begin position="49"/>
        <end position="77"/>
    </location>
</feature>
<keyword evidence="4" id="KW-1185">Reference proteome</keyword>
<dbReference type="AlphaFoldDB" id="A0A846MYU8"/>
<sequence>MRKTIFALLAFLALTGPAFAQSGGQMGSSATGWSALPANASCQQMKEQLDAVMGSGESRSGSADTGAVNPNNSGITARTREARHHIALGDKACEAGDKAGARDHYRQAYESFMSNQ</sequence>
<accession>A0A846MYU8</accession>
<evidence type="ECO:0000256" key="2">
    <source>
        <dbReference type="SAM" id="SignalP"/>
    </source>
</evidence>
<feature type="compositionally biased region" description="Polar residues" evidence="1">
    <location>
        <begin position="57"/>
        <end position="76"/>
    </location>
</feature>
<dbReference type="EMBL" id="JAASRM010000001">
    <property type="protein sequence ID" value="NIK88808.1"/>
    <property type="molecule type" value="Genomic_DNA"/>
</dbReference>
<feature type="signal peptide" evidence="2">
    <location>
        <begin position="1"/>
        <end position="20"/>
    </location>
</feature>
<dbReference type="Proteomes" id="UP000570514">
    <property type="component" value="Unassembled WGS sequence"/>
</dbReference>
<reference evidence="3 4" key="1">
    <citation type="submission" date="2020-03" db="EMBL/GenBank/DDBJ databases">
        <title>Genomic Encyclopedia of Type Strains, Phase IV (KMG-IV): sequencing the most valuable type-strain genomes for metagenomic binning, comparative biology and taxonomic classification.</title>
        <authorList>
            <person name="Goeker M."/>
        </authorList>
    </citation>
    <scope>NUCLEOTIDE SEQUENCE [LARGE SCALE GENOMIC DNA]</scope>
    <source>
        <strain evidence="3 4">DSM 19867</strain>
    </source>
</reference>